<feature type="active site" description="Proton donor" evidence="5">
    <location>
        <position position="134"/>
    </location>
</feature>
<dbReference type="EMBL" id="AM236080">
    <property type="protein sequence ID" value="CAK10011.1"/>
    <property type="molecule type" value="Genomic_DNA"/>
</dbReference>
<feature type="domain" description="Phosphotyrosine protein phosphatase I" evidence="6">
    <location>
        <begin position="14"/>
        <end position="160"/>
    </location>
</feature>
<feature type="active site" evidence="5">
    <location>
        <position position="26"/>
    </location>
</feature>
<evidence type="ECO:0000256" key="1">
    <source>
        <dbReference type="ARBA" id="ARBA00011063"/>
    </source>
</evidence>
<dbReference type="InterPro" id="IPR023485">
    <property type="entry name" value="Ptyr_pPase"/>
</dbReference>
<feature type="active site" description="Nucleophile" evidence="5">
    <location>
        <position position="20"/>
    </location>
</feature>
<dbReference type="eggNOG" id="COG0394">
    <property type="taxonomic scope" value="Bacteria"/>
</dbReference>
<evidence type="ECO:0000256" key="3">
    <source>
        <dbReference type="ARBA" id="ARBA00022801"/>
    </source>
</evidence>
<sequence length="176" mass="19015">MLLFSVDRSPMKRISILFVCMGNICRSPLAEGIFGHLVAEAGLTGGFMIDSAGTGGWHEGEPPDRRSIATAKSHSIDISGQRARRIRPRDFRDFDLILAMDRDNLAALEKSAPHGANIHLFGDAALGTGEDITDPYYGGPDGFELVYTRLLTGCCRLLETLGVERASCSGNTSSVR</sequence>
<evidence type="ECO:0000256" key="2">
    <source>
        <dbReference type="ARBA" id="ARBA00013064"/>
    </source>
</evidence>
<dbReference type="Gene3D" id="3.40.50.2300">
    <property type="match status" value="1"/>
</dbReference>
<dbReference type="PANTHER" id="PTHR11717">
    <property type="entry name" value="LOW MOLECULAR WEIGHT PROTEIN TYROSINE PHOSPHATASE"/>
    <property type="match status" value="1"/>
</dbReference>
<gene>
    <name evidence="7" type="ordered locus">RL4527</name>
</gene>
<dbReference type="PANTHER" id="PTHR11717:SF7">
    <property type="entry name" value="LOW MOLECULAR WEIGHT PHOSPHOTYROSINE PROTEIN PHOSPHATASE"/>
    <property type="match status" value="1"/>
</dbReference>
<evidence type="ECO:0000259" key="6">
    <source>
        <dbReference type="SMART" id="SM00226"/>
    </source>
</evidence>
<protein>
    <recommendedName>
        <fullName evidence="2">protein-tyrosine-phosphatase</fullName>
        <ecNumber evidence="2">3.1.3.48</ecNumber>
    </recommendedName>
</protein>
<dbReference type="InterPro" id="IPR036196">
    <property type="entry name" value="Ptyr_pPase_sf"/>
</dbReference>
<dbReference type="InterPro" id="IPR017867">
    <property type="entry name" value="Tyr_phospatase_low_mol_wt"/>
</dbReference>
<accession>Q1MAM7</accession>
<dbReference type="CDD" id="cd16343">
    <property type="entry name" value="LMWPTP"/>
    <property type="match status" value="1"/>
</dbReference>
<keyword evidence="4" id="KW-0904">Protein phosphatase</keyword>
<dbReference type="AlphaFoldDB" id="Q1MAM7"/>
<dbReference type="EnsemblBacteria" id="CAK10011">
    <property type="protein sequence ID" value="CAK10011"/>
    <property type="gene ID" value="RL4527"/>
</dbReference>
<dbReference type="Pfam" id="PF01451">
    <property type="entry name" value="LMWPc"/>
    <property type="match status" value="1"/>
</dbReference>
<name>Q1MAM7_RHIJ3</name>
<organism evidence="7 8">
    <name type="scientific">Rhizobium johnstonii (strain DSM 114642 / LMG 32736 / 3841)</name>
    <name type="common">Rhizobium leguminosarum bv. viciae</name>
    <dbReference type="NCBI Taxonomy" id="216596"/>
    <lineage>
        <taxon>Bacteria</taxon>
        <taxon>Pseudomonadati</taxon>
        <taxon>Pseudomonadota</taxon>
        <taxon>Alphaproteobacteria</taxon>
        <taxon>Hyphomicrobiales</taxon>
        <taxon>Rhizobiaceae</taxon>
        <taxon>Rhizobium/Agrobacterium group</taxon>
        <taxon>Rhizobium</taxon>
        <taxon>Rhizobium johnstonii</taxon>
    </lineage>
</organism>
<reference evidence="7 8" key="1">
    <citation type="journal article" date="2006" name="Genome Biol.">
        <title>The genome of Rhizobium leguminosarum has recognizable core and accessory components.</title>
        <authorList>
            <person name="Young J.W."/>
            <person name="Crossman L.C."/>
            <person name="Johnston A.W.B."/>
            <person name="Thomson N.R."/>
            <person name="Ghazoui Z.F."/>
            <person name="Hull K.H."/>
            <person name="Wexler M."/>
            <person name="Curson A.R.J."/>
            <person name="Todd J.D."/>
            <person name="Poole P.S."/>
            <person name="Mauchline T.H."/>
            <person name="East A.K."/>
            <person name="Quail M.A."/>
            <person name="Churcher C."/>
            <person name="Arrowsmith C."/>
            <person name="Cherevach A."/>
            <person name="Chillingworth T."/>
            <person name="Clarke K."/>
            <person name="Cronin A."/>
            <person name="Davis P."/>
            <person name="Fraser A."/>
            <person name="Hance Z."/>
            <person name="Hauser H."/>
            <person name="Jagels K."/>
            <person name="Moule S."/>
            <person name="Mungall K."/>
            <person name="Norbertczak H."/>
            <person name="Rabbinowitsch E."/>
            <person name="Sanders M."/>
            <person name="Simmonds M."/>
            <person name="Whitehead S."/>
            <person name="Parkhill J."/>
        </authorList>
    </citation>
    <scope>NUCLEOTIDE SEQUENCE [LARGE SCALE GENOMIC DNA]</scope>
    <source>
        <strain evidence="8">DSM 114642 / LMG 32736 / 3841</strain>
    </source>
</reference>
<dbReference type="GO" id="GO:0004725">
    <property type="term" value="F:protein tyrosine phosphatase activity"/>
    <property type="evidence" value="ECO:0007669"/>
    <property type="project" value="UniProtKB-EC"/>
</dbReference>
<dbReference type="KEGG" id="rle:RL4527"/>
<comment type="similarity">
    <text evidence="1">Belongs to the low molecular weight phosphotyrosine protein phosphatase family.</text>
</comment>
<dbReference type="Proteomes" id="UP000006575">
    <property type="component" value="Chromosome"/>
</dbReference>
<evidence type="ECO:0000313" key="8">
    <source>
        <dbReference type="Proteomes" id="UP000006575"/>
    </source>
</evidence>
<evidence type="ECO:0000256" key="5">
    <source>
        <dbReference type="PIRSR" id="PIRSR617867-1"/>
    </source>
</evidence>
<keyword evidence="8" id="KW-1185">Reference proteome</keyword>
<proteinExistence type="inferred from homology"/>
<dbReference type="HOGENOM" id="CLU_071415_2_2_5"/>
<dbReference type="InterPro" id="IPR050438">
    <property type="entry name" value="LMW_PTPase"/>
</dbReference>
<keyword evidence="3" id="KW-0378">Hydrolase</keyword>
<dbReference type="SMART" id="SM00226">
    <property type="entry name" value="LMWPc"/>
    <property type="match status" value="1"/>
</dbReference>
<dbReference type="EC" id="3.1.3.48" evidence="2"/>
<dbReference type="SUPFAM" id="SSF52788">
    <property type="entry name" value="Phosphotyrosine protein phosphatases I"/>
    <property type="match status" value="1"/>
</dbReference>
<dbReference type="PRINTS" id="PR00719">
    <property type="entry name" value="LMWPTPASE"/>
</dbReference>
<evidence type="ECO:0000256" key="4">
    <source>
        <dbReference type="ARBA" id="ARBA00022912"/>
    </source>
</evidence>
<evidence type="ECO:0000313" key="7">
    <source>
        <dbReference type="EMBL" id="CAK10011.1"/>
    </source>
</evidence>